<dbReference type="EMBL" id="JBBYHU010000004">
    <property type="protein sequence ID" value="MEL1240154.1"/>
    <property type="molecule type" value="Genomic_DNA"/>
</dbReference>
<dbReference type="Gene3D" id="3.90.550.10">
    <property type="entry name" value="Spore Coat Polysaccharide Biosynthesis Protein SpsA, Chain A"/>
    <property type="match status" value="1"/>
</dbReference>
<evidence type="ECO:0000313" key="4">
    <source>
        <dbReference type="Proteomes" id="UP001398556"/>
    </source>
</evidence>
<gene>
    <name evidence="3" type="ORF">AAEO59_03735</name>
</gene>
<comment type="caution">
    <text evidence="3">The sequence shown here is derived from an EMBL/GenBank/DDBJ whole genome shotgun (WGS) entry which is preliminary data.</text>
</comment>
<feature type="transmembrane region" description="Helical" evidence="1">
    <location>
        <begin position="252"/>
        <end position="272"/>
    </location>
</feature>
<dbReference type="RefSeq" id="WP_341699397.1">
    <property type="nucleotide sequence ID" value="NZ_JBBYHU010000004.1"/>
</dbReference>
<name>A0ABU9HJ55_9FLAO</name>
<evidence type="ECO:0000256" key="1">
    <source>
        <dbReference type="SAM" id="Phobius"/>
    </source>
</evidence>
<sequence>MQASILIVSRDRKSELEKTLLLLERMIDTSIHEVLVFLDGFTDESTQLKNELNWVKWHESYKSIGASGARAILYPKATGQILIGLDDDAHPLNSDFISLSEQLFNQYPNVGVLAFQEIKGIFNSEDEALAQKEKGVVNYLCSEFVGCGFAIRKSVYDLTRGFPVWIDIYGEESCVSMEVLANGYDILYTNYIAVNHRVNKEERFKTGRNYFRFGKQLKNTAFYYLVYYPFPFYKICRLLGHNFKKYAFKDWNYFIAFFSSVFTIIINLTKVLKYRNPIDSKVLKKIRQLPNPKY</sequence>
<dbReference type="SUPFAM" id="SSF53448">
    <property type="entry name" value="Nucleotide-diphospho-sugar transferases"/>
    <property type="match status" value="1"/>
</dbReference>
<keyword evidence="1" id="KW-1133">Transmembrane helix</keyword>
<dbReference type="InterPro" id="IPR001173">
    <property type="entry name" value="Glyco_trans_2-like"/>
</dbReference>
<organism evidence="3 4">
    <name type="scientific">Flavobacterium flavipallidum</name>
    <dbReference type="NCBI Taxonomy" id="3139140"/>
    <lineage>
        <taxon>Bacteria</taxon>
        <taxon>Pseudomonadati</taxon>
        <taxon>Bacteroidota</taxon>
        <taxon>Flavobacteriia</taxon>
        <taxon>Flavobacteriales</taxon>
        <taxon>Flavobacteriaceae</taxon>
        <taxon>Flavobacterium</taxon>
    </lineage>
</organism>
<keyword evidence="1" id="KW-0472">Membrane</keyword>
<keyword evidence="1" id="KW-0812">Transmembrane</keyword>
<evidence type="ECO:0000313" key="3">
    <source>
        <dbReference type="EMBL" id="MEL1240154.1"/>
    </source>
</evidence>
<dbReference type="Pfam" id="PF00535">
    <property type="entry name" value="Glycos_transf_2"/>
    <property type="match status" value="1"/>
</dbReference>
<proteinExistence type="predicted"/>
<keyword evidence="4" id="KW-1185">Reference proteome</keyword>
<dbReference type="GO" id="GO:0016757">
    <property type="term" value="F:glycosyltransferase activity"/>
    <property type="evidence" value="ECO:0007669"/>
    <property type="project" value="UniProtKB-KW"/>
</dbReference>
<dbReference type="EC" id="2.4.-.-" evidence="3"/>
<accession>A0ABU9HJ55</accession>
<dbReference type="InterPro" id="IPR029044">
    <property type="entry name" value="Nucleotide-diphossugar_trans"/>
</dbReference>
<protein>
    <submittedName>
        <fullName evidence="3">Glycosyltransferase</fullName>
        <ecNumber evidence="3">2.4.-.-</ecNumber>
    </submittedName>
</protein>
<reference evidence="3 4" key="1">
    <citation type="submission" date="2024-04" db="EMBL/GenBank/DDBJ databases">
        <title>Flavobacterium sp. DGU99 16S ribosomal RNA gene Genome sequencing and assembly.</title>
        <authorList>
            <person name="Park S."/>
        </authorList>
    </citation>
    <scope>NUCLEOTIDE SEQUENCE [LARGE SCALE GENOMIC DNA]</scope>
    <source>
        <strain evidence="3 4">DGU99</strain>
    </source>
</reference>
<feature type="transmembrane region" description="Helical" evidence="1">
    <location>
        <begin position="221"/>
        <end position="240"/>
    </location>
</feature>
<feature type="domain" description="Glycosyltransferase 2-like" evidence="2">
    <location>
        <begin position="4"/>
        <end position="102"/>
    </location>
</feature>
<evidence type="ECO:0000259" key="2">
    <source>
        <dbReference type="Pfam" id="PF00535"/>
    </source>
</evidence>
<keyword evidence="3" id="KW-0328">Glycosyltransferase</keyword>
<dbReference type="CDD" id="cd00761">
    <property type="entry name" value="Glyco_tranf_GTA_type"/>
    <property type="match status" value="1"/>
</dbReference>
<keyword evidence="3" id="KW-0808">Transferase</keyword>
<dbReference type="Proteomes" id="UP001398556">
    <property type="component" value="Unassembled WGS sequence"/>
</dbReference>